<dbReference type="InParanoid" id="A0A2J7QUQ9"/>
<dbReference type="AlphaFoldDB" id="A0A2J7QUQ9"/>
<dbReference type="InterPro" id="IPR036397">
    <property type="entry name" value="RNaseH_sf"/>
</dbReference>
<organism evidence="1 2">
    <name type="scientific">Cryptotermes secundus</name>
    <dbReference type="NCBI Taxonomy" id="105785"/>
    <lineage>
        <taxon>Eukaryota</taxon>
        <taxon>Metazoa</taxon>
        <taxon>Ecdysozoa</taxon>
        <taxon>Arthropoda</taxon>
        <taxon>Hexapoda</taxon>
        <taxon>Insecta</taxon>
        <taxon>Pterygota</taxon>
        <taxon>Neoptera</taxon>
        <taxon>Polyneoptera</taxon>
        <taxon>Dictyoptera</taxon>
        <taxon>Blattodea</taxon>
        <taxon>Blattoidea</taxon>
        <taxon>Termitoidae</taxon>
        <taxon>Kalotermitidae</taxon>
        <taxon>Cryptotermitinae</taxon>
        <taxon>Cryptotermes</taxon>
    </lineage>
</organism>
<gene>
    <name evidence="1" type="ORF">B7P43_G16250</name>
</gene>
<evidence type="ECO:0000313" key="2">
    <source>
        <dbReference type="Proteomes" id="UP000235965"/>
    </source>
</evidence>
<dbReference type="STRING" id="105785.A0A2J7QUQ9"/>
<proteinExistence type="predicted"/>
<protein>
    <recommendedName>
        <fullName evidence="3">Tc1-like transposase DDE domain-containing protein</fullName>
    </recommendedName>
</protein>
<dbReference type="PANTHER" id="PTHR47326">
    <property type="entry name" value="TRANSPOSABLE ELEMENT TC3 TRANSPOSASE-LIKE PROTEIN"/>
    <property type="match status" value="1"/>
</dbReference>
<keyword evidence="2" id="KW-1185">Reference proteome</keyword>
<dbReference type="GO" id="GO:0003676">
    <property type="term" value="F:nucleic acid binding"/>
    <property type="evidence" value="ECO:0007669"/>
    <property type="project" value="InterPro"/>
</dbReference>
<dbReference type="Proteomes" id="UP000235965">
    <property type="component" value="Unassembled WGS sequence"/>
</dbReference>
<evidence type="ECO:0008006" key="3">
    <source>
        <dbReference type="Google" id="ProtNLM"/>
    </source>
</evidence>
<evidence type="ECO:0000313" key="1">
    <source>
        <dbReference type="EMBL" id="PNF32307.1"/>
    </source>
</evidence>
<dbReference type="PANTHER" id="PTHR47326:SF1">
    <property type="entry name" value="HTH PSQ-TYPE DOMAIN-CONTAINING PROTEIN"/>
    <property type="match status" value="1"/>
</dbReference>
<sequence>MQEALEDEYFAAKLIFSDEATFHLSGKVNRHNVRLWGTENSRAIVALERDSPKRNVFCAISQTKLYGPFFFCEKTVTGTSYLDMLQLWLFPKLAADSGDFVFQQDGAPPHWNINLRRYLNNELRHRWIGRVGEDGVALFTWPPRSPDLTPCDFFLWGYIKDRVYVAPLPRTVVELRERIDAAVMTIDRMMLQNVWNELDYHLDVCRVTQGAHIEHL</sequence>
<name>A0A2J7QUQ9_9NEOP</name>
<dbReference type="Gene3D" id="3.30.420.10">
    <property type="entry name" value="Ribonuclease H-like superfamily/Ribonuclease H"/>
    <property type="match status" value="1"/>
</dbReference>
<dbReference type="EMBL" id="NEVH01010491">
    <property type="protein sequence ID" value="PNF32307.1"/>
    <property type="molecule type" value="Genomic_DNA"/>
</dbReference>
<dbReference type="OrthoDB" id="4794873at2759"/>
<reference evidence="1 2" key="1">
    <citation type="submission" date="2017-12" db="EMBL/GenBank/DDBJ databases">
        <title>Hemimetabolous genomes reveal molecular basis of termite eusociality.</title>
        <authorList>
            <person name="Harrison M.C."/>
            <person name="Jongepier E."/>
            <person name="Robertson H.M."/>
            <person name="Arning N."/>
            <person name="Bitard-Feildel T."/>
            <person name="Chao H."/>
            <person name="Childers C.P."/>
            <person name="Dinh H."/>
            <person name="Doddapaneni H."/>
            <person name="Dugan S."/>
            <person name="Gowin J."/>
            <person name="Greiner C."/>
            <person name="Han Y."/>
            <person name="Hu H."/>
            <person name="Hughes D.S.T."/>
            <person name="Huylmans A.-K."/>
            <person name="Kemena C."/>
            <person name="Kremer L.P.M."/>
            <person name="Lee S.L."/>
            <person name="Lopez-Ezquerra A."/>
            <person name="Mallet L."/>
            <person name="Monroy-Kuhn J.M."/>
            <person name="Moser A."/>
            <person name="Murali S.C."/>
            <person name="Muzny D.M."/>
            <person name="Otani S."/>
            <person name="Piulachs M.-D."/>
            <person name="Poelchau M."/>
            <person name="Qu J."/>
            <person name="Schaub F."/>
            <person name="Wada-Katsumata A."/>
            <person name="Worley K.C."/>
            <person name="Xie Q."/>
            <person name="Ylla G."/>
            <person name="Poulsen M."/>
            <person name="Gibbs R.A."/>
            <person name="Schal C."/>
            <person name="Richards S."/>
            <person name="Belles X."/>
            <person name="Korb J."/>
            <person name="Bornberg-Bauer E."/>
        </authorList>
    </citation>
    <scope>NUCLEOTIDE SEQUENCE [LARGE SCALE GENOMIC DNA]</scope>
    <source>
        <tissue evidence="1">Whole body</tissue>
    </source>
</reference>
<comment type="caution">
    <text evidence="1">The sequence shown here is derived from an EMBL/GenBank/DDBJ whole genome shotgun (WGS) entry which is preliminary data.</text>
</comment>
<accession>A0A2J7QUQ9</accession>